<comment type="caution">
    <text evidence="4">The sequence shown here is derived from an EMBL/GenBank/DDBJ whole genome shotgun (WGS) entry which is preliminary data.</text>
</comment>
<dbReference type="PROSITE" id="PS51419">
    <property type="entry name" value="RAB"/>
    <property type="match status" value="1"/>
</dbReference>
<dbReference type="FunFam" id="3.40.50.300:FF:001329">
    <property type="entry name" value="Small GTP-binding protein, putative"/>
    <property type="match status" value="1"/>
</dbReference>
<organism evidence="4 5">
    <name type="scientific">Naegleria lovaniensis</name>
    <name type="common">Amoeba</name>
    <dbReference type="NCBI Taxonomy" id="51637"/>
    <lineage>
        <taxon>Eukaryota</taxon>
        <taxon>Discoba</taxon>
        <taxon>Heterolobosea</taxon>
        <taxon>Tetramitia</taxon>
        <taxon>Eutetramitia</taxon>
        <taxon>Vahlkampfiidae</taxon>
        <taxon>Naegleria</taxon>
    </lineage>
</organism>
<evidence type="ECO:0000256" key="2">
    <source>
        <dbReference type="ARBA" id="ARBA00023134"/>
    </source>
</evidence>
<dbReference type="InterPro" id="IPR027417">
    <property type="entry name" value="P-loop_NTPase"/>
</dbReference>
<reference evidence="4 5" key="1">
    <citation type="journal article" date="2018" name="BMC Genomics">
        <title>The genome of Naegleria lovaniensis, the basis for a comparative approach to unravel pathogenicity factors of the human pathogenic amoeba N. fowleri.</title>
        <authorList>
            <person name="Liechti N."/>
            <person name="Schurch N."/>
            <person name="Bruggmann R."/>
            <person name="Wittwer M."/>
        </authorList>
    </citation>
    <scope>NUCLEOTIDE SEQUENCE [LARGE SCALE GENOMIC DNA]</scope>
    <source>
        <strain evidence="4 5">ATCC 30569</strain>
    </source>
</reference>
<dbReference type="GO" id="GO:0005525">
    <property type="term" value="F:GTP binding"/>
    <property type="evidence" value="ECO:0007669"/>
    <property type="project" value="UniProtKB-KW"/>
</dbReference>
<dbReference type="RefSeq" id="XP_044550976.1">
    <property type="nucleotide sequence ID" value="XM_044691391.1"/>
</dbReference>
<dbReference type="SMART" id="SM00174">
    <property type="entry name" value="RHO"/>
    <property type="match status" value="1"/>
</dbReference>
<dbReference type="InterPro" id="IPR001806">
    <property type="entry name" value="Small_GTPase"/>
</dbReference>
<protein>
    <recommendedName>
        <fullName evidence="6">Rab family small GTPase</fullName>
    </recommendedName>
</protein>
<dbReference type="AlphaFoldDB" id="A0AA88GVL5"/>
<dbReference type="CDD" id="cd00154">
    <property type="entry name" value="Rab"/>
    <property type="match status" value="1"/>
</dbReference>
<dbReference type="Proteomes" id="UP000816034">
    <property type="component" value="Unassembled WGS sequence"/>
</dbReference>
<dbReference type="PROSITE" id="PS51420">
    <property type="entry name" value="RHO"/>
    <property type="match status" value="1"/>
</dbReference>
<evidence type="ECO:0000313" key="5">
    <source>
        <dbReference type="Proteomes" id="UP000816034"/>
    </source>
</evidence>
<keyword evidence="5" id="KW-1185">Reference proteome</keyword>
<evidence type="ECO:0000313" key="4">
    <source>
        <dbReference type="EMBL" id="KAG2386984.1"/>
    </source>
</evidence>
<name>A0AA88GVL5_NAELO</name>
<feature type="compositionally biased region" description="Gly residues" evidence="3">
    <location>
        <begin position="259"/>
        <end position="270"/>
    </location>
</feature>
<dbReference type="Pfam" id="PF00071">
    <property type="entry name" value="Ras"/>
    <property type="match status" value="1"/>
</dbReference>
<sequence length="278" mass="31204">MYSDDDRCTILDNFQHGSTQGISQSADNKVTKDLMQIIELYNSVNGSFTHTSPIADGKVILVGDSMVGKTSLFVRIIKNVFSNNYRPTIGMDFNIKKYKILDIPFSVVLWDTAGQEHFISLSTSYHRGASACILTFDLNSPETLHSIKNWYNQVKAYAEEPNIKWYLVGTKCDLVKHVDEREVKQIAEELKAEYWEVSSKDGINVEKLFNRVAFIAWKDKLEKWKEANTVQEKKEENQSQVHIVLKPGEKPNQPTQPGTSGGTSTTGGGSSTQPSCPC</sequence>
<evidence type="ECO:0000256" key="3">
    <source>
        <dbReference type="SAM" id="MobiDB-lite"/>
    </source>
</evidence>
<dbReference type="PROSITE" id="PS51421">
    <property type="entry name" value="RAS"/>
    <property type="match status" value="1"/>
</dbReference>
<accession>A0AA88GVL5</accession>
<dbReference type="PANTHER" id="PTHR47977">
    <property type="entry name" value="RAS-RELATED PROTEIN RAB"/>
    <property type="match status" value="1"/>
</dbReference>
<proteinExistence type="predicted"/>
<dbReference type="EMBL" id="PYSW02000014">
    <property type="protein sequence ID" value="KAG2386984.1"/>
    <property type="molecule type" value="Genomic_DNA"/>
</dbReference>
<dbReference type="SUPFAM" id="SSF52540">
    <property type="entry name" value="P-loop containing nucleoside triphosphate hydrolases"/>
    <property type="match status" value="1"/>
</dbReference>
<keyword evidence="2" id="KW-0342">GTP-binding</keyword>
<dbReference type="SMART" id="SM00176">
    <property type="entry name" value="RAN"/>
    <property type="match status" value="1"/>
</dbReference>
<keyword evidence="1" id="KW-0547">Nucleotide-binding</keyword>
<dbReference type="InterPro" id="IPR005225">
    <property type="entry name" value="Small_GTP-bd"/>
</dbReference>
<gene>
    <name evidence="4" type="ORF">C9374_002019</name>
</gene>
<dbReference type="InterPro" id="IPR050227">
    <property type="entry name" value="Rab"/>
</dbReference>
<evidence type="ECO:0008006" key="6">
    <source>
        <dbReference type="Google" id="ProtNLM"/>
    </source>
</evidence>
<feature type="region of interest" description="Disordered" evidence="3">
    <location>
        <begin position="231"/>
        <end position="278"/>
    </location>
</feature>
<dbReference type="PRINTS" id="PR00449">
    <property type="entry name" value="RASTRNSFRMNG"/>
</dbReference>
<evidence type="ECO:0000256" key="1">
    <source>
        <dbReference type="ARBA" id="ARBA00022741"/>
    </source>
</evidence>
<dbReference type="Gene3D" id="3.40.50.300">
    <property type="entry name" value="P-loop containing nucleotide triphosphate hydrolases"/>
    <property type="match status" value="1"/>
</dbReference>
<dbReference type="NCBIfam" id="TIGR00231">
    <property type="entry name" value="small_GTP"/>
    <property type="match status" value="1"/>
</dbReference>
<dbReference type="SMART" id="SM00175">
    <property type="entry name" value="RAB"/>
    <property type="match status" value="1"/>
</dbReference>
<dbReference type="GeneID" id="68094475"/>
<dbReference type="GO" id="GO:0003924">
    <property type="term" value="F:GTPase activity"/>
    <property type="evidence" value="ECO:0007669"/>
    <property type="project" value="InterPro"/>
</dbReference>
<dbReference type="SMART" id="SM00173">
    <property type="entry name" value="RAS"/>
    <property type="match status" value="1"/>
</dbReference>